<dbReference type="GO" id="GO:0042910">
    <property type="term" value="F:xenobiotic transmembrane transporter activity"/>
    <property type="evidence" value="ECO:0007669"/>
    <property type="project" value="InterPro"/>
</dbReference>
<keyword evidence="10" id="KW-1185">Reference proteome</keyword>
<keyword evidence="6 8" id="KW-1133">Transmembrane helix</keyword>
<dbReference type="InterPro" id="IPR044644">
    <property type="entry name" value="DinF-like"/>
</dbReference>
<feature type="transmembrane region" description="Helical" evidence="8">
    <location>
        <begin position="45"/>
        <end position="68"/>
    </location>
</feature>
<feature type="transmembrane region" description="Helical" evidence="8">
    <location>
        <begin position="312"/>
        <end position="334"/>
    </location>
</feature>
<keyword evidence="7 8" id="KW-0472">Membrane</keyword>
<evidence type="ECO:0000313" key="9">
    <source>
        <dbReference type="EMBL" id="NNG36341.1"/>
    </source>
</evidence>
<dbReference type="InterPro" id="IPR048279">
    <property type="entry name" value="MdtK-like"/>
</dbReference>
<feature type="transmembrane region" description="Helical" evidence="8">
    <location>
        <begin position="163"/>
        <end position="180"/>
    </location>
</feature>
<dbReference type="Pfam" id="PF01554">
    <property type="entry name" value="MatE"/>
    <property type="match status" value="2"/>
</dbReference>
<proteinExistence type="inferred from homology"/>
<evidence type="ECO:0000256" key="4">
    <source>
        <dbReference type="ARBA" id="ARBA00022475"/>
    </source>
</evidence>
<feature type="transmembrane region" description="Helical" evidence="8">
    <location>
        <begin position="186"/>
        <end position="211"/>
    </location>
</feature>
<gene>
    <name evidence="9" type="ORF">HKD39_11585</name>
</gene>
<keyword evidence="4" id="KW-1003">Cell membrane</keyword>
<comment type="subcellular location">
    <subcellularLocation>
        <location evidence="1">Cell membrane</location>
        <topology evidence="1">Multi-pass membrane protein</topology>
    </subcellularLocation>
</comment>
<dbReference type="CDD" id="cd13136">
    <property type="entry name" value="MATE_DinF_like"/>
    <property type="match status" value="1"/>
</dbReference>
<dbReference type="GO" id="GO:0015297">
    <property type="term" value="F:antiporter activity"/>
    <property type="evidence" value="ECO:0007669"/>
    <property type="project" value="InterPro"/>
</dbReference>
<evidence type="ECO:0000256" key="6">
    <source>
        <dbReference type="ARBA" id="ARBA00022989"/>
    </source>
</evidence>
<evidence type="ECO:0000256" key="5">
    <source>
        <dbReference type="ARBA" id="ARBA00022692"/>
    </source>
</evidence>
<dbReference type="AlphaFoldDB" id="A0A849AB27"/>
<organism evidence="9 10">
    <name type="scientific">Nakamurella aerolata</name>
    <dbReference type="NCBI Taxonomy" id="1656892"/>
    <lineage>
        <taxon>Bacteria</taxon>
        <taxon>Bacillati</taxon>
        <taxon>Actinomycetota</taxon>
        <taxon>Actinomycetes</taxon>
        <taxon>Nakamurellales</taxon>
        <taxon>Nakamurellaceae</taxon>
        <taxon>Nakamurella</taxon>
    </lineage>
</organism>
<sequence>MRDVVAPSLNRQILALALPALGALIAEPIFLLVDSAIIGHLGVAQLAGVGVAATILTTAVGLSVFLAYGTTAQVARLLGAGNLRRALSLGMDGIYLALGIGLALVVVGMLAGPAAIRALGASGDAARYGTSYLLWSLPGLPGMLVVLACTGVLRGLQDTRTPLWVAVAGAISNIGLNLLLVNGFGWGVAGSAIGTVIAQTLMAAALVAVVVRHARHHRASLRPDRRGIRGAGAAAVPLLIRTLALRVGILATTMAAARLGQVGLAGHQVVNTVWNFLALALDALAIAAQALTGKTLGAGDAAEVRGVTRAMVCWSLGAGAVIGLLVLLAAPWVGAVFTPDSGVRHAITLGLLVVAVAQPLAGYVFLLDGVLIGAGDGKYLAWAGCLAVLVYLPFAWAVAAWAPAGPVGLLWLWIAYTAVYLTARAVTLGLRYRRDAWLVLGAGR</sequence>
<feature type="transmembrane region" description="Helical" evidence="8">
    <location>
        <begin position="89"/>
        <end position="112"/>
    </location>
</feature>
<dbReference type="PANTHER" id="PTHR42893:SF46">
    <property type="entry name" value="PROTEIN DETOXIFICATION 44, CHLOROPLASTIC"/>
    <property type="match status" value="1"/>
</dbReference>
<evidence type="ECO:0000256" key="1">
    <source>
        <dbReference type="ARBA" id="ARBA00004651"/>
    </source>
</evidence>
<feature type="transmembrane region" description="Helical" evidence="8">
    <location>
        <begin position="379"/>
        <end position="404"/>
    </location>
</feature>
<feature type="transmembrane region" description="Helical" evidence="8">
    <location>
        <begin position="12"/>
        <end position="33"/>
    </location>
</feature>
<feature type="transmembrane region" description="Helical" evidence="8">
    <location>
        <begin position="272"/>
        <end position="291"/>
    </location>
</feature>
<accession>A0A849AB27</accession>
<evidence type="ECO:0000256" key="7">
    <source>
        <dbReference type="ARBA" id="ARBA00023136"/>
    </source>
</evidence>
<evidence type="ECO:0000256" key="2">
    <source>
        <dbReference type="ARBA" id="ARBA00010199"/>
    </source>
</evidence>
<name>A0A849AB27_9ACTN</name>
<keyword evidence="3" id="KW-0813">Transport</keyword>
<dbReference type="RefSeq" id="WP_171200042.1">
    <property type="nucleotide sequence ID" value="NZ_JABEND010000006.1"/>
</dbReference>
<protein>
    <submittedName>
        <fullName evidence="9">MATE family efflux transporter</fullName>
    </submittedName>
</protein>
<reference evidence="9 10" key="1">
    <citation type="submission" date="2020-05" db="EMBL/GenBank/DDBJ databases">
        <title>Nakamurella sp. DB0629 isolated from air conditioner.</title>
        <authorList>
            <person name="Kim D.H."/>
            <person name="Kim D.-U."/>
        </authorList>
    </citation>
    <scope>NUCLEOTIDE SEQUENCE [LARGE SCALE GENOMIC DNA]</scope>
    <source>
        <strain evidence="9 10">DB0629</strain>
    </source>
</reference>
<evidence type="ECO:0000256" key="3">
    <source>
        <dbReference type="ARBA" id="ARBA00022448"/>
    </source>
</evidence>
<comment type="similarity">
    <text evidence="2">Belongs to the multi antimicrobial extrusion (MATE) (TC 2.A.66.1) family.</text>
</comment>
<evidence type="ECO:0000313" key="10">
    <source>
        <dbReference type="Proteomes" id="UP000562984"/>
    </source>
</evidence>
<feature type="transmembrane region" description="Helical" evidence="8">
    <location>
        <begin position="231"/>
        <end position="252"/>
    </location>
</feature>
<evidence type="ECO:0000256" key="8">
    <source>
        <dbReference type="SAM" id="Phobius"/>
    </source>
</evidence>
<dbReference type="GO" id="GO:0005886">
    <property type="term" value="C:plasma membrane"/>
    <property type="evidence" value="ECO:0007669"/>
    <property type="project" value="UniProtKB-SubCell"/>
</dbReference>
<dbReference type="PIRSF" id="PIRSF006603">
    <property type="entry name" value="DinF"/>
    <property type="match status" value="1"/>
</dbReference>
<dbReference type="EMBL" id="JABEND010000006">
    <property type="protein sequence ID" value="NNG36341.1"/>
    <property type="molecule type" value="Genomic_DNA"/>
</dbReference>
<keyword evidence="5 8" id="KW-0812">Transmembrane</keyword>
<dbReference type="NCBIfam" id="TIGR00797">
    <property type="entry name" value="matE"/>
    <property type="match status" value="1"/>
</dbReference>
<dbReference type="PANTHER" id="PTHR42893">
    <property type="entry name" value="PROTEIN DETOXIFICATION 44, CHLOROPLASTIC-RELATED"/>
    <property type="match status" value="1"/>
</dbReference>
<comment type="caution">
    <text evidence="9">The sequence shown here is derived from an EMBL/GenBank/DDBJ whole genome shotgun (WGS) entry which is preliminary data.</text>
</comment>
<feature type="transmembrane region" description="Helical" evidence="8">
    <location>
        <begin position="346"/>
        <end position="367"/>
    </location>
</feature>
<feature type="transmembrane region" description="Helical" evidence="8">
    <location>
        <begin position="410"/>
        <end position="430"/>
    </location>
</feature>
<feature type="transmembrane region" description="Helical" evidence="8">
    <location>
        <begin position="132"/>
        <end position="156"/>
    </location>
</feature>
<dbReference type="Proteomes" id="UP000562984">
    <property type="component" value="Unassembled WGS sequence"/>
</dbReference>
<dbReference type="InterPro" id="IPR002528">
    <property type="entry name" value="MATE_fam"/>
</dbReference>